<organism evidence="2 3">
    <name type="scientific">Saltatorellus ferox</name>
    <dbReference type="NCBI Taxonomy" id="2528018"/>
    <lineage>
        <taxon>Bacteria</taxon>
        <taxon>Pseudomonadati</taxon>
        <taxon>Planctomycetota</taxon>
        <taxon>Planctomycetia</taxon>
        <taxon>Planctomycetia incertae sedis</taxon>
        <taxon>Saltatorellus</taxon>
    </lineage>
</organism>
<feature type="region of interest" description="Disordered" evidence="1">
    <location>
        <begin position="122"/>
        <end position="224"/>
    </location>
</feature>
<feature type="compositionally biased region" description="Polar residues" evidence="1">
    <location>
        <begin position="10"/>
        <end position="21"/>
    </location>
</feature>
<protein>
    <submittedName>
        <fullName evidence="2">Uncharacterized protein</fullName>
    </submittedName>
</protein>
<feature type="compositionally biased region" description="Low complexity" evidence="1">
    <location>
        <begin position="146"/>
        <end position="158"/>
    </location>
</feature>
<feature type="compositionally biased region" description="Polar residues" evidence="1">
    <location>
        <begin position="45"/>
        <end position="61"/>
    </location>
</feature>
<dbReference type="AlphaFoldDB" id="A0A518ER92"/>
<gene>
    <name evidence="2" type="ORF">Poly30_21130</name>
</gene>
<sequence length="224" mass="22933">MGELGRCRTHPSQVSGLRPQTSDPPSSPCRASPPAGRPQAASGRPQPTRSTLRANGRQSVSGGLCRETCGGRRSVVGSAAKASGAGPRDPCDSEMPGRPIVVTARSISGISPDGEIAIASRGARRAGVLAGRASSPDGRPRRTGVLAARAARASLARATQPLRDRAGPGRPGERTGLCRPAPRSEGRSVATIRARCQAIARDGPRTSPPSPSRSAGYGPEDVGR</sequence>
<dbReference type="EMBL" id="CP036434">
    <property type="protein sequence ID" value="QDV06603.1"/>
    <property type="molecule type" value="Genomic_DNA"/>
</dbReference>
<dbReference type="Proteomes" id="UP000320390">
    <property type="component" value="Chromosome"/>
</dbReference>
<accession>A0A518ER92</accession>
<feature type="compositionally biased region" description="Low complexity" evidence="1">
    <location>
        <begin position="122"/>
        <end position="135"/>
    </location>
</feature>
<keyword evidence="3" id="KW-1185">Reference proteome</keyword>
<evidence type="ECO:0000313" key="3">
    <source>
        <dbReference type="Proteomes" id="UP000320390"/>
    </source>
</evidence>
<proteinExistence type="predicted"/>
<feature type="compositionally biased region" description="Low complexity" evidence="1">
    <location>
        <begin position="74"/>
        <end position="86"/>
    </location>
</feature>
<feature type="compositionally biased region" description="Basic and acidic residues" evidence="1">
    <location>
        <begin position="162"/>
        <end position="173"/>
    </location>
</feature>
<evidence type="ECO:0000313" key="2">
    <source>
        <dbReference type="EMBL" id="QDV06603.1"/>
    </source>
</evidence>
<name>A0A518ER92_9BACT</name>
<feature type="region of interest" description="Disordered" evidence="1">
    <location>
        <begin position="1"/>
        <end position="97"/>
    </location>
</feature>
<feature type="compositionally biased region" description="Low complexity" evidence="1">
    <location>
        <begin position="28"/>
        <end position="38"/>
    </location>
</feature>
<reference evidence="2 3" key="1">
    <citation type="submission" date="2019-02" db="EMBL/GenBank/DDBJ databases">
        <title>Deep-cultivation of Planctomycetes and their phenomic and genomic characterization uncovers novel biology.</title>
        <authorList>
            <person name="Wiegand S."/>
            <person name="Jogler M."/>
            <person name="Boedeker C."/>
            <person name="Pinto D."/>
            <person name="Vollmers J."/>
            <person name="Rivas-Marin E."/>
            <person name="Kohn T."/>
            <person name="Peeters S.H."/>
            <person name="Heuer A."/>
            <person name="Rast P."/>
            <person name="Oberbeckmann S."/>
            <person name="Bunk B."/>
            <person name="Jeske O."/>
            <person name="Meyerdierks A."/>
            <person name="Storesund J.E."/>
            <person name="Kallscheuer N."/>
            <person name="Luecker S."/>
            <person name="Lage O.M."/>
            <person name="Pohl T."/>
            <person name="Merkel B.J."/>
            <person name="Hornburger P."/>
            <person name="Mueller R.-W."/>
            <person name="Bruemmer F."/>
            <person name="Labrenz M."/>
            <person name="Spormann A.M."/>
            <person name="Op den Camp H."/>
            <person name="Overmann J."/>
            <person name="Amann R."/>
            <person name="Jetten M.S.M."/>
            <person name="Mascher T."/>
            <person name="Medema M.H."/>
            <person name="Devos D.P."/>
            <person name="Kaster A.-K."/>
            <person name="Ovreas L."/>
            <person name="Rohde M."/>
            <person name="Galperin M.Y."/>
            <person name="Jogler C."/>
        </authorList>
    </citation>
    <scope>NUCLEOTIDE SEQUENCE [LARGE SCALE GENOMIC DNA]</scope>
    <source>
        <strain evidence="2 3">Poly30</strain>
    </source>
</reference>
<evidence type="ECO:0000256" key="1">
    <source>
        <dbReference type="SAM" id="MobiDB-lite"/>
    </source>
</evidence>